<reference evidence="1 2" key="1">
    <citation type="submission" date="2022-05" db="EMBL/GenBank/DDBJ databases">
        <authorList>
            <consortium name="Genoscope - CEA"/>
            <person name="William W."/>
        </authorList>
    </citation>
    <scope>NUCLEOTIDE SEQUENCE [LARGE SCALE GENOMIC DNA]</scope>
</reference>
<comment type="caution">
    <text evidence="1">The sequence shown here is derived from an EMBL/GenBank/DDBJ whole genome shotgun (WGS) entry which is preliminary data.</text>
</comment>
<evidence type="ECO:0000313" key="1">
    <source>
        <dbReference type="EMBL" id="CAH3157854.1"/>
    </source>
</evidence>
<proteinExistence type="predicted"/>
<dbReference type="EMBL" id="CALNXK010000109">
    <property type="protein sequence ID" value="CAH3157854.1"/>
    <property type="molecule type" value="Genomic_DNA"/>
</dbReference>
<keyword evidence="2" id="KW-1185">Reference proteome</keyword>
<organism evidence="1 2">
    <name type="scientific">Porites lobata</name>
    <dbReference type="NCBI Taxonomy" id="104759"/>
    <lineage>
        <taxon>Eukaryota</taxon>
        <taxon>Metazoa</taxon>
        <taxon>Cnidaria</taxon>
        <taxon>Anthozoa</taxon>
        <taxon>Hexacorallia</taxon>
        <taxon>Scleractinia</taxon>
        <taxon>Fungiina</taxon>
        <taxon>Poritidae</taxon>
        <taxon>Porites</taxon>
    </lineage>
</organism>
<gene>
    <name evidence="1" type="ORF">PLOB_00002543</name>
</gene>
<accession>A0ABN8Q5T5</accession>
<dbReference type="Proteomes" id="UP001159405">
    <property type="component" value="Unassembled WGS sequence"/>
</dbReference>
<sequence length="126" mass="14099">MLSVELVCQSGCKMTWESQPVVKRKPLGNLLLAASILFTGNNFAAISRLASCFNLQFFSESVFYDTQRKYLFPVVYHSMMLKYASKREHYSYQGMVARTQLAALDNNANTGRSQAVIKSGERAGEA</sequence>
<evidence type="ECO:0000313" key="2">
    <source>
        <dbReference type="Proteomes" id="UP001159405"/>
    </source>
</evidence>
<protein>
    <submittedName>
        <fullName evidence="1">Uncharacterized protein</fullName>
    </submittedName>
</protein>
<dbReference type="PANTHER" id="PTHR31751">
    <property type="entry name" value="SI:CH211-108C17.2-RELATED-RELATED"/>
    <property type="match status" value="1"/>
</dbReference>
<name>A0ABN8Q5T5_9CNID</name>
<dbReference type="PANTHER" id="PTHR31751:SF42">
    <property type="entry name" value="PROTEIN CBG10204"/>
    <property type="match status" value="1"/>
</dbReference>